<dbReference type="Pfam" id="PF00929">
    <property type="entry name" value="RNase_T"/>
    <property type="match status" value="1"/>
</dbReference>
<name>A0ABW0VY08_9BACL</name>
<evidence type="ECO:0000259" key="12">
    <source>
        <dbReference type="PROSITE" id="PS51194"/>
    </source>
</evidence>
<dbReference type="InterPro" id="IPR045028">
    <property type="entry name" value="DinG/Rad3-like"/>
</dbReference>
<feature type="short sequence motif" description="DEAH box" evidence="8">
    <location>
        <begin position="470"/>
        <end position="473"/>
    </location>
</feature>
<dbReference type="Gene3D" id="3.30.420.10">
    <property type="entry name" value="Ribonuclease H-like superfamily/Ribonuclease H"/>
    <property type="match status" value="1"/>
</dbReference>
<sequence length="960" mass="108442">MNYAVLDLETTGHGAGDDMLQVGLVLLDETMQIIRTYNTFVKPTIPIPPFITQLTGIDESMVADAPSIEDVLLELIPLLEDAVLVAHNVGFDAGFLSSALDRCGYMPFAGRKLDTIDLLRVLYPTLTTYQLGAVTELFGIEHDQHHRADSDALATAELFKECFTKLASLPLLTLQRLSNLLSDEIDDLGWFIQEMVVRKETTTSIDMDAYSYFRQFAMKAGDWTEEQPPRGENGEEGLISDYTFESYLDHIKDGIRSIIPGYEEREPQNMMFQEVIDALEKDRHLLIEAGTGTGKSLGYLIPALYYGVQHNKKIIVSTHTINLQEQLRQRDLPLLQAVMPYPFRAAVFKGRGNYLCLRKFEGKVNTQDFGAPVEDRITAAQMVVWLSESNHGDQEELNFGNRGSEFWSTVSSDADSCLNRSCPWFKRCYYHRAKQEANLADVVITNHSMLFTDIRADHRLLPGYEHLIVDEAHHLEEVAGKHLGTQLSYHSVQHPIGRLCKDARNGQLIQLKHRLANEDSDYADKWREEIDEVVPVFGELRDEWDRLFEILFSMMGGSSAGGSQDAGEAGQFVLRLRTSKLPAKWQEAQSIEEIVHSLLSQIIRPLDKMFGSMKEELNDPAISAVVTDLSGTVKDLTRARDELRLFMKADKPEIVYWIEANGNFRAKSVHLYAVPADVSSQLRAYFFDTKNSVVLTSATLSVQKSFQYACEQLGLQQDEEQGRLKTVQLPSPFNYRDQALVIIPRNFPVLKGAAGDPLFNEMLVKSLAETAMETKGRMLVLFTSYKMLKQVYEPLKEALSSSGIQLLGQGIDSGNRSKLTRRFQQQAASVLLGTSSFWEGVDIPGDALTCLAIVRLPFQPPNNPLVEAKSEMLQEQKQNPFMKLSIPQAVIKFKQGFGRLVRTTQDRGIVLIYDTRVIDTYYGKYFLYSLPGPKIEHMHLEQMVPRIREWLSADQGEMVE</sequence>
<dbReference type="EC" id="3.1.-.-" evidence="8 9"/>
<dbReference type="PANTHER" id="PTHR11472:SF34">
    <property type="entry name" value="REGULATOR OF TELOMERE ELONGATION HELICASE 1"/>
    <property type="match status" value="1"/>
</dbReference>
<dbReference type="InterPro" id="IPR006555">
    <property type="entry name" value="ATP-dep_Helicase_C"/>
</dbReference>
<dbReference type="InterPro" id="IPR006054">
    <property type="entry name" value="DnaQ"/>
</dbReference>
<keyword evidence="3 8" id="KW-0547">Nucleotide-binding</keyword>
<dbReference type="PROSITE" id="PS51192">
    <property type="entry name" value="HELICASE_ATP_BIND_1"/>
    <property type="match status" value="1"/>
</dbReference>
<comment type="similarity">
    <text evidence="8 9">Belongs to the helicase family. DinG subfamily. Type 2 sub-subfamily.</text>
</comment>
<keyword evidence="6 8" id="KW-0067">ATP-binding</keyword>
<dbReference type="GO" id="GO:0016787">
    <property type="term" value="F:hydrolase activity"/>
    <property type="evidence" value="ECO:0007669"/>
    <property type="project" value="UniProtKB-KW"/>
</dbReference>
<organism evidence="13 14">
    <name type="scientific">Paenibacillus solisilvae</name>
    <dbReference type="NCBI Taxonomy" id="2486751"/>
    <lineage>
        <taxon>Bacteria</taxon>
        <taxon>Bacillati</taxon>
        <taxon>Bacillota</taxon>
        <taxon>Bacilli</taxon>
        <taxon>Bacillales</taxon>
        <taxon>Paenibacillaceae</taxon>
        <taxon>Paenibacillus</taxon>
    </lineage>
</organism>
<dbReference type="SMART" id="SM00479">
    <property type="entry name" value="EXOIII"/>
    <property type="match status" value="1"/>
</dbReference>
<keyword evidence="4 8" id="KW-0378">Hydrolase</keyword>
<dbReference type="PROSITE" id="PS51193">
    <property type="entry name" value="HELICASE_ATP_BIND_2"/>
    <property type="match status" value="1"/>
</dbReference>
<feature type="domain" description="Helicase C-terminal" evidence="12">
    <location>
        <begin position="766"/>
        <end position="951"/>
    </location>
</feature>
<accession>A0ABW0VY08</accession>
<dbReference type="GO" id="GO:0003678">
    <property type="term" value="F:DNA helicase activity"/>
    <property type="evidence" value="ECO:0007669"/>
    <property type="project" value="UniProtKB-EC"/>
</dbReference>
<dbReference type="Gene3D" id="3.40.50.300">
    <property type="entry name" value="P-loop containing nucleotide triphosphate hydrolases"/>
    <property type="match status" value="2"/>
</dbReference>
<dbReference type="InterPro" id="IPR014001">
    <property type="entry name" value="Helicase_ATP-bd"/>
</dbReference>
<evidence type="ECO:0000259" key="10">
    <source>
        <dbReference type="PROSITE" id="PS51192"/>
    </source>
</evidence>
<dbReference type="SMART" id="SM00487">
    <property type="entry name" value="DEXDc"/>
    <property type="match status" value="1"/>
</dbReference>
<proteinExistence type="inferred from homology"/>
<dbReference type="Proteomes" id="UP001596047">
    <property type="component" value="Unassembled WGS sequence"/>
</dbReference>
<evidence type="ECO:0000256" key="3">
    <source>
        <dbReference type="ARBA" id="ARBA00022741"/>
    </source>
</evidence>
<comment type="catalytic activity">
    <reaction evidence="7">
        <text>ATP + H2O = ADP + phosphate + H(+)</text>
        <dbReference type="Rhea" id="RHEA:13065"/>
        <dbReference type="ChEBI" id="CHEBI:15377"/>
        <dbReference type="ChEBI" id="CHEBI:15378"/>
        <dbReference type="ChEBI" id="CHEBI:30616"/>
        <dbReference type="ChEBI" id="CHEBI:43474"/>
        <dbReference type="ChEBI" id="CHEBI:456216"/>
        <dbReference type="EC" id="5.6.2.3"/>
    </reaction>
</comment>
<evidence type="ECO:0000313" key="13">
    <source>
        <dbReference type="EMBL" id="MFC5650772.1"/>
    </source>
</evidence>
<dbReference type="RefSeq" id="WP_379189353.1">
    <property type="nucleotide sequence ID" value="NZ_JBHSOW010000063.1"/>
</dbReference>
<dbReference type="NCBIfam" id="TIGR01407">
    <property type="entry name" value="dinG_rel"/>
    <property type="match status" value="1"/>
</dbReference>
<keyword evidence="5 8" id="KW-0269">Exonuclease</keyword>
<dbReference type="Pfam" id="PF13307">
    <property type="entry name" value="Helicase_C_2"/>
    <property type="match status" value="1"/>
</dbReference>
<feature type="binding site" evidence="8">
    <location>
        <begin position="289"/>
        <end position="296"/>
    </location>
    <ligand>
        <name>ATP</name>
        <dbReference type="ChEBI" id="CHEBI:30616"/>
    </ligand>
</feature>
<comment type="function">
    <text evidence="8 9">3'-5' exonuclease.</text>
</comment>
<dbReference type="EMBL" id="JBHSOW010000063">
    <property type="protein sequence ID" value="MFC5650772.1"/>
    <property type="molecule type" value="Genomic_DNA"/>
</dbReference>
<dbReference type="InterPro" id="IPR001650">
    <property type="entry name" value="Helicase_C-like"/>
</dbReference>
<dbReference type="InterPro" id="IPR036397">
    <property type="entry name" value="RNaseH_sf"/>
</dbReference>
<dbReference type="Pfam" id="PF00270">
    <property type="entry name" value="DEAD"/>
    <property type="match status" value="1"/>
</dbReference>
<dbReference type="PANTHER" id="PTHR11472">
    <property type="entry name" value="DNA REPAIR DEAD HELICASE RAD3/XP-D SUBFAMILY MEMBER"/>
    <property type="match status" value="1"/>
</dbReference>
<evidence type="ECO:0000256" key="5">
    <source>
        <dbReference type="ARBA" id="ARBA00022839"/>
    </source>
</evidence>
<keyword evidence="14" id="KW-1185">Reference proteome</keyword>
<dbReference type="InterPro" id="IPR012337">
    <property type="entry name" value="RNaseH-like_sf"/>
</dbReference>
<evidence type="ECO:0000256" key="4">
    <source>
        <dbReference type="ARBA" id="ARBA00022801"/>
    </source>
</evidence>
<dbReference type="InterPro" id="IPR006310">
    <property type="entry name" value="DinG"/>
</dbReference>
<evidence type="ECO:0000256" key="6">
    <source>
        <dbReference type="ARBA" id="ARBA00022840"/>
    </source>
</evidence>
<reference evidence="14" key="1">
    <citation type="journal article" date="2019" name="Int. J. Syst. Evol. Microbiol.">
        <title>The Global Catalogue of Microorganisms (GCM) 10K type strain sequencing project: providing services to taxonomists for standard genome sequencing and annotation.</title>
        <authorList>
            <consortium name="The Broad Institute Genomics Platform"/>
            <consortium name="The Broad Institute Genome Sequencing Center for Infectious Disease"/>
            <person name="Wu L."/>
            <person name="Ma J."/>
        </authorList>
    </citation>
    <scope>NUCLEOTIDE SEQUENCE [LARGE SCALE GENOMIC DNA]</scope>
    <source>
        <strain evidence="14">CGMCC 1.3240</strain>
    </source>
</reference>
<dbReference type="InterPro" id="IPR013520">
    <property type="entry name" value="Ribonucl_H"/>
</dbReference>
<gene>
    <name evidence="8 9 13" type="primary">dinG</name>
    <name evidence="13" type="ORF">ACFPYJ_16985</name>
</gene>
<dbReference type="SMART" id="SM00491">
    <property type="entry name" value="HELICc2"/>
    <property type="match status" value="1"/>
</dbReference>
<comment type="caution">
    <text evidence="13">The sequence shown here is derived from an EMBL/GenBank/DDBJ whole genome shotgun (WGS) entry which is preliminary data.</text>
</comment>
<evidence type="ECO:0000256" key="2">
    <source>
        <dbReference type="ARBA" id="ARBA00022722"/>
    </source>
</evidence>
<dbReference type="InterPro" id="IPR014013">
    <property type="entry name" value="Helic_SF1/SF2_ATP-bd_DinG/Rad3"/>
</dbReference>
<dbReference type="NCBIfam" id="TIGR00573">
    <property type="entry name" value="dnaq"/>
    <property type="match status" value="1"/>
</dbReference>
<dbReference type="InterPro" id="IPR027417">
    <property type="entry name" value="P-loop_NTPase"/>
</dbReference>
<dbReference type="SUPFAM" id="SSF52540">
    <property type="entry name" value="P-loop containing nucleoside triphosphate hydrolases"/>
    <property type="match status" value="1"/>
</dbReference>
<dbReference type="SUPFAM" id="SSF53098">
    <property type="entry name" value="Ribonuclease H-like"/>
    <property type="match status" value="1"/>
</dbReference>
<dbReference type="InterPro" id="IPR011545">
    <property type="entry name" value="DEAD/DEAH_box_helicase_dom"/>
</dbReference>
<dbReference type="CDD" id="cd06127">
    <property type="entry name" value="DEDDh"/>
    <property type="match status" value="1"/>
</dbReference>
<feature type="domain" description="Helicase ATP-binding" evidence="11">
    <location>
        <begin position="254"/>
        <end position="527"/>
    </location>
</feature>
<keyword evidence="13" id="KW-0347">Helicase</keyword>
<feature type="domain" description="Helicase ATP-binding" evidence="10">
    <location>
        <begin position="276"/>
        <end position="511"/>
    </location>
</feature>
<evidence type="ECO:0000256" key="9">
    <source>
        <dbReference type="RuleBase" id="RU364106"/>
    </source>
</evidence>
<comment type="cofactor">
    <cofactor evidence="1">
        <name>[4Fe-4S] cluster</name>
        <dbReference type="ChEBI" id="CHEBI:49883"/>
    </cofactor>
</comment>
<keyword evidence="2 8" id="KW-0540">Nuclease</keyword>
<evidence type="ECO:0000256" key="1">
    <source>
        <dbReference type="ARBA" id="ARBA00001966"/>
    </source>
</evidence>
<evidence type="ECO:0000313" key="14">
    <source>
        <dbReference type="Proteomes" id="UP001596047"/>
    </source>
</evidence>
<evidence type="ECO:0000256" key="8">
    <source>
        <dbReference type="HAMAP-Rule" id="MF_02206"/>
    </source>
</evidence>
<dbReference type="HAMAP" id="MF_02206">
    <property type="entry name" value="DinG_exonucl"/>
    <property type="match status" value="1"/>
</dbReference>
<evidence type="ECO:0000256" key="7">
    <source>
        <dbReference type="ARBA" id="ARBA00048954"/>
    </source>
</evidence>
<protein>
    <recommendedName>
        <fullName evidence="8 9">3'-5' exonuclease DinG</fullName>
        <ecNumber evidence="8 9">3.1.-.-</ecNumber>
    </recommendedName>
</protein>
<dbReference type="NCBIfam" id="NF005981">
    <property type="entry name" value="PRK08074.1"/>
    <property type="match status" value="1"/>
</dbReference>
<evidence type="ECO:0000259" key="11">
    <source>
        <dbReference type="PROSITE" id="PS51193"/>
    </source>
</evidence>
<dbReference type="PROSITE" id="PS51194">
    <property type="entry name" value="HELICASE_CTER"/>
    <property type="match status" value="1"/>
</dbReference>